<dbReference type="EMBL" id="KB301243">
    <property type="protein sequence ID" value="ELU05773.1"/>
    <property type="molecule type" value="Genomic_DNA"/>
</dbReference>
<evidence type="ECO:0000256" key="1">
    <source>
        <dbReference type="SAM" id="MobiDB-lite"/>
    </source>
</evidence>
<feature type="non-terminal residue" evidence="3">
    <location>
        <position position="127"/>
    </location>
</feature>
<sequence>MDDKKTQKEMGREGKEKESWEVGEENRRMLKQLVITWSREVNMSKLPYPRTRDLQHGKIVRSAKTIPAMDLKKGSLGHLFSIRTRFLVKTVISGVIMVVTVSMVIRVIMVIMVIRVIVVIMVIRDIL</sequence>
<evidence type="ECO:0000313" key="5">
    <source>
        <dbReference type="Proteomes" id="UP000014760"/>
    </source>
</evidence>
<accession>R7UI41</accession>
<feature type="transmembrane region" description="Helical" evidence="2">
    <location>
        <begin position="91"/>
        <end position="123"/>
    </location>
</feature>
<evidence type="ECO:0000256" key="2">
    <source>
        <dbReference type="SAM" id="Phobius"/>
    </source>
</evidence>
<feature type="region of interest" description="Disordered" evidence="1">
    <location>
        <begin position="1"/>
        <end position="23"/>
    </location>
</feature>
<evidence type="ECO:0000313" key="4">
    <source>
        <dbReference type="EnsemblMetazoa" id="CapteP199550"/>
    </source>
</evidence>
<dbReference type="AlphaFoldDB" id="R7UI41"/>
<keyword evidence="2" id="KW-1133">Transmembrane helix</keyword>
<keyword evidence="2" id="KW-0472">Membrane</keyword>
<gene>
    <name evidence="3" type="ORF">CAPTEDRAFT_199550</name>
</gene>
<protein>
    <submittedName>
        <fullName evidence="3 4">Uncharacterized protein</fullName>
    </submittedName>
</protein>
<proteinExistence type="predicted"/>
<evidence type="ECO:0000313" key="3">
    <source>
        <dbReference type="EMBL" id="ELU05773.1"/>
    </source>
</evidence>
<reference evidence="4" key="3">
    <citation type="submission" date="2015-06" db="UniProtKB">
        <authorList>
            <consortium name="EnsemblMetazoa"/>
        </authorList>
    </citation>
    <scope>IDENTIFICATION</scope>
</reference>
<dbReference type="HOGENOM" id="CLU_1975996_0_0_1"/>
<dbReference type="EMBL" id="AMQN01023245">
    <property type="status" value="NOT_ANNOTATED_CDS"/>
    <property type="molecule type" value="Genomic_DNA"/>
</dbReference>
<reference evidence="5" key="1">
    <citation type="submission" date="2012-12" db="EMBL/GenBank/DDBJ databases">
        <authorList>
            <person name="Hellsten U."/>
            <person name="Grimwood J."/>
            <person name="Chapman J.A."/>
            <person name="Shapiro H."/>
            <person name="Aerts A."/>
            <person name="Otillar R.P."/>
            <person name="Terry A.Y."/>
            <person name="Boore J.L."/>
            <person name="Simakov O."/>
            <person name="Marletaz F."/>
            <person name="Cho S.-J."/>
            <person name="Edsinger-Gonzales E."/>
            <person name="Havlak P."/>
            <person name="Kuo D.-H."/>
            <person name="Larsson T."/>
            <person name="Lv J."/>
            <person name="Arendt D."/>
            <person name="Savage R."/>
            <person name="Osoegawa K."/>
            <person name="de Jong P."/>
            <person name="Lindberg D.R."/>
            <person name="Seaver E.C."/>
            <person name="Weisblat D.A."/>
            <person name="Putnam N.H."/>
            <person name="Grigoriev I.V."/>
            <person name="Rokhsar D.S."/>
        </authorList>
    </citation>
    <scope>NUCLEOTIDE SEQUENCE</scope>
    <source>
        <strain evidence="5">I ESC-2004</strain>
    </source>
</reference>
<reference evidence="3 5" key="2">
    <citation type="journal article" date="2013" name="Nature">
        <title>Insights into bilaterian evolution from three spiralian genomes.</title>
        <authorList>
            <person name="Simakov O."/>
            <person name="Marletaz F."/>
            <person name="Cho S.J."/>
            <person name="Edsinger-Gonzales E."/>
            <person name="Havlak P."/>
            <person name="Hellsten U."/>
            <person name="Kuo D.H."/>
            <person name="Larsson T."/>
            <person name="Lv J."/>
            <person name="Arendt D."/>
            <person name="Savage R."/>
            <person name="Osoegawa K."/>
            <person name="de Jong P."/>
            <person name="Grimwood J."/>
            <person name="Chapman J.A."/>
            <person name="Shapiro H."/>
            <person name="Aerts A."/>
            <person name="Otillar R.P."/>
            <person name="Terry A.Y."/>
            <person name="Boore J.L."/>
            <person name="Grigoriev I.V."/>
            <person name="Lindberg D.R."/>
            <person name="Seaver E.C."/>
            <person name="Weisblat D.A."/>
            <person name="Putnam N.H."/>
            <person name="Rokhsar D.S."/>
        </authorList>
    </citation>
    <scope>NUCLEOTIDE SEQUENCE</scope>
    <source>
        <strain evidence="3 5">I ESC-2004</strain>
    </source>
</reference>
<dbReference type="EnsemblMetazoa" id="CapteT199550">
    <property type="protein sequence ID" value="CapteP199550"/>
    <property type="gene ID" value="CapteG199550"/>
</dbReference>
<dbReference type="Proteomes" id="UP000014760">
    <property type="component" value="Unassembled WGS sequence"/>
</dbReference>
<keyword evidence="5" id="KW-1185">Reference proteome</keyword>
<name>R7UI41_CAPTE</name>
<keyword evidence="2" id="KW-0812">Transmembrane</keyword>
<organism evidence="3">
    <name type="scientific">Capitella teleta</name>
    <name type="common">Polychaete worm</name>
    <dbReference type="NCBI Taxonomy" id="283909"/>
    <lineage>
        <taxon>Eukaryota</taxon>
        <taxon>Metazoa</taxon>
        <taxon>Spiralia</taxon>
        <taxon>Lophotrochozoa</taxon>
        <taxon>Annelida</taxon>
        <taxon>Polychaeta</taxon>
        <taxon>Sedentaria</taxon>
        <taxon>Scolecida</taxon>
        <taxon>Capitellidae</taxon>
        <taxon>Capitella</taxon>
    </lineage>
</organism>